<feature type="chain" id="PRO_5043661038" evidence="1">
    <location>
        <begin position="24"/>
        <end position="247"/>
    </location>
</feature>
<evidence type="ECO:0000256" key="1">
    <source>
        <dbReference type="SAM" id="SignalP"/>
    </source>
</evidence>
<dbReference type="InterPro" id="IPR010634">
    <property type="entry name" value="DUF1223"/>
</dbReference>
<keyword evidence="1" id="KW-0732">Signal</keyword>
<organism evidence="2">
    <name type="scientific">Alsobacter sp. KACC 23698</name>
    <dbReference type="NCBI Taxonomy" id="3149229"/>
    <lineage>
        <taxon>Bacteria</taxon>
        <taxon>Pseudomonadati</taxon>
        <taxon>Pseudomonadota</taxon>
        <taxon>Alphaproteobacteria</taxon>
        <taxon>Hyphomicrobiales</taxon>
        <taxon>Alsobacteraceae</taxon>
        <taxon>Alsobacter</taxon>
    </lineage>
</organism>
<dbReference type="InterPro" id="IPR036249">
    <property type="entry name" value="Thioredoxin-like_sf"/>
</dbReference>
<evidence type="ECO:0000313" key="2">
    <source>
        <dbReference type="EMBL" id="XBO37901.1"/>
    </source>
</evidence>
<feature type="signal peptide" evidence="1">
    <location>
        <begin position="1"/>
        <end position="23"/>
    </location>
</feature>
<protein>
    <submittedName>
        <fullName evidence="2">DUF1223 domain-containing protein</fullName>
    </submittedName>
</protein>
<dbReference type="PANTHER" id="PTHR36057:SF1">
    <property type="entry name" value="LIPOPROTEIN LIPID ATTACHMENT SITE-LIKE PROTEIN, PUTATIVE (DUF1223)-RELATED"/>
    <property type="match status" value="1"/>
</dbReference>
<dbReference type="EMBL" id="CP157484">
    <property type="protein sequence ID" value="XBO37901.1"/>
    <property type="molecule type" value="Genomic_DNA"/>
</dbReference>
<dbReference type="PANTHER" id="PTHR36057">
    <property type="match status" value="1"/>
</dbReference>
<name>A0AAU7JCA8_9HYPH</name>
<sequence>MPRPYSLPLSAAVAVLSATVSHAQAPAPQPRAVVELFTSQGCSSCPPADKLMGEFARDPSLVAMSLPIDYWDYLGWKDTLADHAFTARQKGYGEQRGDRQVYTPQAVIDGVSHAIGSNSQAVEAAEPTAKAKGAMSVAVSAETVGGKIRVSLGAGKPGAQAGVYLVPIRKRCDVEITRGENKGKSVTYVNVARGLVPVGAWNGEARVFEVAASLAQQRESDSYVVLLQTGTPERPGVILGAAKGPGL</sequence>
<dbReference type="RefSeq" id="WP_406854729.1">
    <property type="nucleotide sequence ID" value="NZ_CP157484.1"/>
</dbReference>
<accession>A0AAU7JCA8</accession>
<dbReference type="AlphaFoldDB" id="A0AAU7JCA8"/>
<dbReference type="Pfam" id="PF06764">
    <property type="entry name" value="DUF1223"/>
    <property type="match status" value="1"/>
</dbReference>
<gene>
    <name evidence="2" type="ORF">ABEG18_19580</name>
</gene>
<dbReference type="SUPFAM" id="SSF52833">
    <property type="entry name" value="Thioredoxin-like"/>
    <property type="match status" value="1"/>
</dbReference>
<reference evidence="2" key="1">
    <citation type="submission" date="2024-05" db="EMBL/GenBank/DDBJ databases">
        <authorList>
            <person name="Kim S."/>
            <person name="Heo J."/>
            <person name="Choi H."/>
            <person name="Choi Y."/>
            <person name="Kwon S.-W."/>
            <person name="Kim Y."/>
        </authorList>
    </citation>
    <scope>NUCLEOTIDE SEQUENCE</scope>
    <source>
        <strain evidence="2">KACC 23698</strain>
    </source>
</reference>
<proteinExistence type="predicted"/>